<feature type="non-terminal residue" evidence="4">
    <location>
        <position position="228"/>
    </location>
</feature>
<keyword evidence="2" id="KW-0119">Carbohydrate metabolism</keyword>
<dbReference type="AlphaFoldDB" id="A0A382SZ85"/>
<dbReference type="Gene3D" id="3.40.50.720">
    <property type="entry name" value="NAD(P)-binding Rossmann-like Domain"/>
    <property type="match status" value="1"/>
</dbReference>
<name>A0A382SZ85_9ZZZZ</name>
<dbReference type="InterPro" id="IPR001509">
    <property type="entry name" value="Epimerase_deHydtase"/>
</dbReference>
<sequence>MSKVFVTGGSGFVGAHVVRAYLEAGWEVTVFGPSPKPCLTETDLARIAFQEGDIAKYNDIDRALAETHPDLVVGLAAYGETGQGLLASAAADGASALKVNVNGFHNLLTACFKQNTQRVLWASTLAVFGRPTLYADGIVYDDSPCKPETFYGLTKALAENIARFFRETHGLAIIGLRLPLVFGPGLWYQGVASKIKILFEAAAKNEKAEIEAPTEPIDLMYVKDVARA</sequence>
<dbReference type="PANTHER" id="PTHR43103:SF3">
    <property type="entry name" value="ADP-L-GLYCERO-D-MANNO-HEPTOSE-6-EPIMERASE"/>
    <property type="match status" value="1"/>
</dbReference>
<accession>A0A382SZ85</accession>
<proteinExistence type="predicted"/>
<dbReference type="SUPFAM" id="SSF51735">
    <property type="entry name" value="NAD(P)-binding Rossmann-fold domains"/>
    <property type="match status" value="1"/>
</dbReference>
<evidence type="ECO:0000256" key="2">
    <source>
        <dbReference type="ARBA" id="ARBA00023277"/>
    </source>
</evidence>
<evidence type="ECO:0000256" key="1">
    <source>
        <dbReference type="ARBA" id="ARBA00022857"/>
    </source>
</evidence>
<dbReference type="PANTHER" id="PTHR43103">
    <property type="entry name" value="NUCLEOSIDE-DIPHOSPHATE-SUGAR EPIMERASE"/>
    <property type="match status" value="1"/>
</dbReference>
<feature type="domain" description="NAD-dependent epimerase/dehydratase" evidence="3">
    <location>
        <begin position="4"/>
        <end position="228"/>
    </location>
</feature>
<organism evidence="4">
    <name type="scientific">marine metagenome</name>
    <dbReference type="NCBI Taxonomy" id="408172"/>
    <lineage>
        <taxon>unclassified sequences</taxon>
        <taxon>metagenomes</taxon>
        <taxon>ecological metagenomes</taxon>
    </lineage>
</organism>
<dbReference type="InterPro" id="IPR036291">
    <property type="entry name" value="NAD(P)-bd_dom_sf"/>
</dbReference>
<dbReference type="EMBL" id="UINC01132264">
    <property type="protein sequence ID" value="SVD14468.1"/>
    <property type="molecule type" value="Genomic_DNA"/>
</dbReference>
<gene>
    <name evidence="4" type="ORF">METZ01_LOCUS367322</name>
</gene>
<reference evidence="4" key="1">
    <citation type="submission" date="2018-05" db="EMBL/GenBank/DDBJ databases">
        <authorList>
            <person name="Lanie J.A."/>
            <person name="Ng W.-L."/>
            <person name="Kazmierczak K.M."/>
            <person name="Andrzejewski T.M."/>
            <person name="Davidsen T.M."/>
            <person name="Wayne K.J."/>
            <person name="Tettelin H."/>
            <person name="Glass J.I."/>
            <person name="Rusch D."/>
            <person name="Podicherti R."/>
            <person name="Tsui H.-C.T."/>
            <person name="Winkler M.E."/>
        </authorList>
    </citation>
    <scope>NUCLEOTIDE SEQUENCE</scope>
</reference>
<protein>
    <recommendedName>
        <fullName evidence="3">NAD-dependent epimerase/dehydratase domain-containing protein</fullName>
    </recommendedName>
</protein>
<evidence type="ECO:0000259" key="3">
    <source>
        <dbReference type="Pfam" id="PF01370"/>
    </source>
</evidence>
<evidence type="ECO:0000313" key="4">
    <source>
        <dbReference type="EMBL" id="SVD14468.1"/>
    </source>
</evidence>
<dbReference type="Pfam" id="PF01370">
    <property type="entry name" value="Epimerase"/>
    <property type="match status" value="1"/>
</dbReference>
<keyword evidence="1" id="KW-0521">NADP</keyword>